<evidence type="ECO:0000259" key="2">
    <source>
        <dbReference type="Pfam" id="PF13946"/>
    </source>
</evidence>
<reference evidence="3 4" key="1">
    <citation type="submission" date="2014-06" db="EMBL/GenBank/DDBJ databases">
        <authorList>
            <person name="Ngugi D.K."/>
            <person name="Blom J."/>
            <person name="Alam I."/>
            <person name="Rashid M."/>
            <person name="Baalawi W."/>
            <person name="Zhang G."/>
            <person name="Hikmawan T."/>
            <person name="Guan Y."/>
            <person name="Antunes A."/>
            <person name="Siam R."/>
            <person name="El-Dorry H."/>
            <person name="Bajic V."/>
            <person name="Stingl U."/>
        </authorList>
    </citation>
    <scope>NUCLEOTIDE SEQUENCE [LARGE SCALE GENOMIC DNA]</scope>
    <source>
        <strain evidence="3">SCGC AAA799-P11</strain>
    </source>
</reference>
<dbReference type="Proteomes" id="UP000029387">
    <property type="component" value="Unassembled WGS sequence"/>
</dbReference>
<protein>
    <submittedName>
        <fullName evidence="3">Protein-L-isoaspartate O-methyltransferase</fullName>
        <ecNumber evidence="3">2.1.1.144</ecNumber>
    </submittedName>
</protein>
<dbReference type="PANTHER" id="PTHR34203">
    <property type="entry name" value="METHYLTRANSFERASE, FKBM FAMILY PROTEIN"/>
    <property type="match status" value="1"/>
</dbReference>
<gene>
    <name evidence="3" type="primary">pcm</name>
    <name evidence="3" type="ORF">AAA799P11_00150</name>
</gene>
<dbReference type="GO" id="GO:0030798">
    <property type="term" value="F:trans-aconitate 2-methyltransferase activity"/>
    <property type="evidence" value="ECO:0007669"/>
    <property type="project" value="UniProtKB-EC"/>
</dbReference>
<evidence type="ECO:0000313" key="3">
    <source>
        <dbReference type="EMBL" id="KFM20079.1"/>
    </source>
</evidence>
<keyword evidence="3" id="KW-0489">Methyltransferase</keyword>
<dbReference type="Gene3D" id="3.40.50.150">
    <property type="entry name" value="Vaccinia Virus protein VP39"/>
    <property type="match status" value="1"/>
</dbReference>
<dbReference type="InterPro" id="IPR029063">
    <property type="entry name" value="SAM-dependent_MTases_sf"/>
</dbReference>
<keyword evidence="4" id="KW-1185">Reference proteome</keyword>
<keyword evidence="3" id="KW-0808">Transferase</keyword>
<dbReference type="InterPro" id="IPR052514">
    <property type="entry name" value="SAM-dependent_MTase"/>
</dbReference>
<evidence type="ECO:0000259" key="1">
    <source>
        <dbReference type="Pfam" id="PF05050"/>
    </source>
</evidence>
<dbReference type="EC" id="2.1.1.144" evidence="3"/>
<feature type="domain" description="Methyltransferase FkbM" evidence="1">
    <location>
        <begin position="113"/>
        <end position="276"/>
    </location>
</feature>
<dbReference type="SUPFAM" id="SSF53335">
    <property type="entry name" value="S-adenosyl-L-methionine-dependent methyltransferases"/>
    <property type="match status" value="1"/>
</dbReference>
<organism evidence="3 4">
    <name type="scientific">Marine Group I thaumarchaeote SCGC AAA799-P11</name>
    <dbReference type="NCBI Taxonomy" id="1502295"/>
    <lineage>
        <taxon>Archaea</taxon>
        <taxon>Nitrososphaerota</taxon>
        <taxon>Marine Group I</taxon>
    </lineage>
</organism>
<dbReference type="Pfam" id="PF13946">
    <property type="entry name" value="DUF4214"/>
    <property type="match status" value="1"/>
</dbReference>
<sequence length="312" mass="36149">MNNSDSLQQKISELYRTILLREPDRDGIKHWTHQIYSGIETLQSLKEKLMNSDESAIINDFLNGYVITNDGIKLFLNNKDNVLSRDIAFHKVWEPEITTLVKEIIKKDQIVVDVGSNIGYFTTLFSKLVGDSGKVYSFEPAPKNFELLKKNVSFNNLKNVSIYPMAASDASERKNLFLSTWNFGDNRLFEKPRDERDQDRETIEVEAIRLDEITQEKIDFIKIDVQGFELQVINGAKKLFDNNNDLKIIFEFYPHLLKLNGVKPEDLLYQLVKMGYNIYDIGAGNNLINYNIENICKRYSMCSSLDLFCEKQ</sequence>
<comment type="caution">
    <text evidence="3">The sequence shown here is derived from an EMBL/GenBank/DDBJ whole genome shotgun (WGS) entry which is preliminary data.</text>
</comment>
<evidence type="ECO:0000313" key="4">
    <source>
        <dbReference type="Proteomes" id="UP000029387"/>
    </source>
</evidence>
<dbReference type="InterPro" id="IPR006342">
    <property type="entry name" value="FkbM_mtfrase"/>
</dbReference>
<accession>A0A087S2X5</accession>
<dbReference type="EMBL" id="JOSZ01000002">
    <property type="protein sequence ID" value="KFM20079.1"/>
    <property type="molecule type" value="Genomic_DNA"/>
</dbReference>
<dbReference type="PANTHER" id="PTHR34203:SF15">
    <property type="entry name" value="SLL1173 PROTEIN"/>
    <property type="match status" value="1"/>
</dbReference>
<dbReference type="Pfam" id="PF05050">
    <property type="entry name" value="Methyltransf_21"/>
    <property type="match status" value="1"/>
</dbReference>
<dbReference type="NCBIfam" id="TIGR01444">
    <property type="entry name" value="fkbM_fam"/>
    <property type="match status" value="1"/>
</dbReference>
<dbReference type="AlphaFoldDB" id="A0A087S2X5"/>
<name>A0A087S2X5_9ARCH</name>
<feature type="domain" description="DUF4214" evidence="2">
    <location>
        <begin position="11"/>
        <end position="55"/>
    </location>
</feature>
<proteinExistence type="predicted"/>
<dbReference type="InterPro" id="IPR025282">
    <property type="entry name" value="DUF4214"/>
</dbReference>
<dbReference type="GO" id="GO:0032259">
    <property type="term" value="P:methylation"/>
    <property type="evidence" value="ECO:0007669"/>
    <property type="project" value="UniProtKB-KW"/>
</dbReference>